<dbReference type="VEuPathDB" id="FungiDB:JI435_121030"/>
<evidence type="ECO:0000313" key="10">
    <source>
        <dbReference type="EMBL" id="QRD01443.1"/>
    </source>
</evidence>
<dbReference type="PANTHER" id="PTHR10589:SF29">
    <property type="entry name" value="UBIQUITIN CARBOXYL-TERMINAL HYDROLASE"/>
    <property type="match status" value="1"/>
</dbReference>
<evidence type="ECO:0000256" key="5">
    <source>
        <dbReference type="ARBA" id="ARBA00022807"/>
    </source>
</evidence>
<dbReference type="OMA" id="GYHFIAY"/>
<name>A0A7U2I6Q6_PHANO</name>
<dbReference type="Proteomes" id="UP000663193">
    <property type="component" value="Chromosome 12"/>
</dbReference>
<comment type="catalytic activity">
    <reaction evidence="1 6 7">
        <text>Thiol-dependent hydrolysis of ester, thioester, amide, peptide and isopeptide bonds formed by the C-terminal Gly of ubiquitin (a 76-residue protein attached to proteins as an intracellular targeting signal).</text>
        <dbReference type="EC" id="3.4.19.12"/>
    </reaction>
</comment>
<dbReference type="AlphaFoldDB" id="A0A7U2I6Q6"/>
<dbReference type="EC" id="3.4.19.12" evidence="7"/>
<feature type="compositionally biased region" description="Polar residues" evidence="8">
    <location>
        <begin position="25"/>
        <end position="37"/>
    </location>
</feature>
<feature type="region of interest" description="Disordered" evidence="8">
    <location>
        <begin position="279"/>
        <end position="309"/>
    </location>
</feature>
<dbReference type="SUPFAM" id="SSF54001">
    <property type="entry name" value="Cysteine proteinases"/>
    <property type="match status" value="1"/>
</dbReference>
<keyword evidence="2 6" id="KW-0645">Protease</keyword>
<dbReference type="PROSITE" id="PS52048">
    <property type="entry name" value="UCH_DOMAIN"/>
    <property type="match status" value="1"/>
</dbReference>
<feature type="compositionally biased region" description="Basic and acidic residues" evidence="8">
    <location>
        <begin position="95"/>
        <end position="109"/>
    </location>
</feature>
<evidence type="ECO:0000259" key="9">
    <source>
        <dbReference type="PROSITE" id="PS52048"/>
    </source>
</evidence>
<feature type="compositionally biased region" description="Basic and acidic residues" evidence="8">
    <location>
        <begin position="279"/>
        <end position="289"/>
    </location>
</feature>
<feature type="active site" description="Proton donor" evidence="6">
    <location>
        <position position="316"/>
    </location>
</feature>
<dbReference type="OrthoDB" id="1924260at2759"/>
<accession>A0A7U2I6Q6</accession>
<feature type="domain" description="UCH catalytic" evidence="9">
    <location>
        <begin position="128"/>
        <end position="377"/>
    </location>
</feature>
<dbReference type="RefSeq" id="XP_001802337.1">
    <property type="nucleotide sequence ID" value="XM_001802285.1"/>
</dbReference>
<feature type="region of interest" description="Disordered" evidence="8">
    <location>
        <begin position="1"/>
        <end position="120"/>
    </location>
</feature>
<evidence type="ECO:0000256" key="4">
    <source>
        <dbReference type="ARBA" id="ARBA00022801"/>
    </source>
</evidence>
<proteinExistence type="inferred from homology"/>
<dbReference type="Pfam" id="PF01088">
    <property type="entry name" value="Peptidase_C12"/>
    <property type="match status" value="1"/>
</dbReference>
<evidence type="ECO:0000256" key="8">
    <source>
        <dbReference type="SAM" id="MobiDB-lite"/>
    </source>
</evidence>
<gene>
    <name evidence="10" type="ORF">JI435_121030</name>
</gene>
<organism evidence="10 11">
    <name type="scientific">Phaeosphaeria nodorum (strain SN15 / ATCC MYA-4574 / FGSC 10173)</name>
    <name type="common">Glume blotch fungus</name>
    <name type="synonym">Parastagonospora nodorum</name>
    <dbReference type="NCBI Taxonomy" id="321614"/>
    <lineage>
        <taxon>Eukaryota</taxon>
        <taxon>Fungi</taxon>
        <taxon>Dikarya</taxon>
        <taxon>Ascomycota</taxon>
        <taxon>Pezizomycotina</taxon>
        <taxon>Dothideomycetes</taxon>
        <taxon>Pleosporomycetidae</taxon>
        <taxon>Pleosporales</taxon>
        <taxon>Pleosporineae</taxon>
        <taxon>Phaeosphaeriaceae</taxon>
        <taxon>Parastagonospora</taxon>
    </lineage>
</organism>
<reference evidence="11" key="1">
    <citation type="journal article" date="2021" name="BMC Genomics">
        <title>Chromosome-level genome assembly and manually-curated proteome of model necrotroph Parastagonospora nodorum Sn15 reveals a genome-wide trove of candidate effector homologs, and redundancy of virulence-related functions within an accessory chromosome.</title>
        <authorList>
            <person name="Bertazzoni S."/>
            <person name="Jones D.A.B."/>
            <person name="Phan H.T."/>
            <person name="Tan K.-C."/>
            <person name="Hane J.K."/>
        </authorList>
    </citation>
    <scope>NUCLEOTIDE SEQUENCE [LARGE SCALE GENOMIC DNA]</scope>
    <source>
        <strain evidence="11">SN15 / ATCC MYA-4574 / FGSC 10173)</strain>
    </source>
</reference>
<dbReference type="EMBL" id="CP069034">
    <property type="protein sequence ID" value="QRD01443.1"/>
    <property type="molecule type" value="Genomic_DNA"/>
</dbReference>
<feature type="site" description="Transition state stabilizer" evidence="6">
    <location>
        <position position="201"/>
    </location>
</feature>
<evidence type="ECO:0000256" key="2">
    <source>
        <dbReference type="ARBA" id="ARBA00022670"/>
    </source>
</evidence>
<evidence type="ECO:0000256" key="1">
    <source>
        <dbReference type="ARBA" id="ARBA00000707"/>
    </source>
</evidence>
<dbReference type="PRINTS" id="PR00707">
    <property type="entry name" value="UBCTHYDRLASE"/>
</dbReference>
<keyword evidence="4 6" id="KW-0378">Hydrolase</keyword>
<comment type="similarity">
    <text evidence="6 7">Belongs to the peptidase C12 family.</text>
</comment>
<dbReference type="GO" id="GO:0004843">
    <property type="term" value="F:cysteine-type deubiquitinase activity"/>
    <property type="evidence" value="ECO:0007669"/>
    <property type="project" value="UniProtKB-UniRule"/>
</dbReference>
<keyword evidence="5 6" id="KW-0788">Thiol protease</keyword>
<sequence length="514" mass="55802">MSENAPPSPKVAAARKVAEVEKQATLPSSPVNGTGAASKQKKTPSPDMLAGQASSADLSSPPESPGSKKRALADPSTAAEPSPKKAKAPSPIAEIEEHASPDSDTKDDNDSSPPPASDFKISKENWQGFCEIESDPAYFSVILREMGVKDVAVREVFAMDPAILDMVPHPIHGLIFLFRYREFGNEDQATDAPEDVWFCNQLPAQNSCGTLAMLNIIMNKPELDIGEHLVQFKDFTQDMSSVQRGEALASFDFVKQIHNSFAKRMDILENDKHLAAKARRAERLKEQAKKGKSRRNSAESAASDDSTDSFEENGHHFIAFVPVGSEVWKLDGMDARPTCVGTFDAAVGETWLSAASDTINTLMAAGDSDYGVLAVSQSPLSSLREKATLTINTLVAVEARLHEVDPTWVSSDPPPSPSSLGIEQQLFARHPVHADTMALVAVEDSATLLARRSALTEELGGVVASIGVEMEEEDAEEQKARQRRFDAGPVLKKWLEMLAGNGYLEENLDRFMEK</sequence>
<dbReference type="PANTHER" id="PTHR10589">
    <property type="entry name" value="UBIQUITIN CARBOXYL-TERMINAL HYDROLASE"/>
    <property type="match status" value="1"/>
</dbReference>
<feature type="active site" description="Nucleophile" evidence="6">
    <location>
        <position position="208"/>
    </location>
</feature>
<evidence type="ECO:0000256" key="3">
    <source>
        <dbReference type="ARBA" id="ARBA00022786"/>
    </source>
</evidence>
<dbReference type="InterPro" id="IPR036959">
    <property type="entry name" value="Peptidase_C12_UCH_sf"/>
</dbReference>
<dbReference type="FunFam" id="3.40.532.10:FF:000010">
    <property type="entry name" value="Ubiquitin carboxyl-terminal hydrolase"/>
    <property type="match status" value="1"/>
</dbReference>
<dbReference type="InterPro" id="IPR001578">
    <property type="entry name" value="Peptidase_C12_UCH"/>
</dbReference>
<dbReference type="KEGG" id="pno:SNOG_12103"/>
<dbReference type="Gene3D" id="3.40.532.10">
    <property type="entry name" value="Peptidase C12, ubiquitin carboxyl-terminal hydrolase"/>
    <property type="match status" value="1"/>
</dbReference>
<dbReference type="GO" id="GO:0006511">
    <property type="term" value="P:ubiquitin-dependent protein catabolic process"/>
    <property type="evidence" value="ECO:0007669"/>
    <property type="project" value="UniProtKB-UniRule"/>
</dbReference>
<evidence type="ECO:0000256" key="7">
    <source>
        <dbReference type="RuleBase" id="RU361215"/>
    </source>
</evidence>
<protein>
    <recommendedName>
        <fullName evidence="7">Ubiquitin carboxyl-terminal hydrolase</fullName>
        <ecNumber evidence="7">3.4.19.12</ecNumber>
    </recommendedName>
</protein>
<evidence type="ECO:0000256" key="6">
    <source>
        <dbReference type="PROSITE-ProRule" id="PRU01393"/>
    </source>
</evidence>
<keyword evidence="11" id="KW-1185">Reference proteome</keyword>
<dbReference type="InterPro" id="IPR038765">
    <property type="entry name" value="Papain-like_cys_pep_sf"/>
</dbReference>
<feature type="site" description="Important for enzyme activity" evidence="6">
    <location>
        <position position="331"/>
    </location>
</feature>
<keyword evidence="3 6" id="KW-0833">Ubl conjugation pathway</keyword>
<evidence type="ECO:0000313" key="11">
    <source>
        <dbReference type="Proteomes" id="UP000663193"/>
    </source>
</evidence>